<dbReference type="InterPro" id="IPR002293">
    <property type="entry name" value="AA/rel_permease1"/>
</dbReference>
<dbReference type="PIRSF" id="PIRSF006060">
    <property type="entry name" value="AA_transporter"/>
    <property type="match status" value="1"/>
</dbReference>
<dbReference type="OrthoDB" id="9762947at2"/>
<comment type="subcellular location">
    <subcellularLocation>
        <location evidence="1">Cell membrane</location>
        <topology evidence="1">Multi-pass membrane protein</topology>
    </subcellularLocation>
</comment>
<evidence type="ECO:0000313" key="8">
    <source>
        <dbReference type="Proteomes" id="UP000053244"/>
    </source>
</evidence>
<dbReference type="InterPro" id="IPR050367">
    <property type="entry name" value="APC_superfamily"/>
</dbReference>
<feature type="transmembrane region" description="Helical" evidence="6">
    <location>
        <begin position="336"/>
        <end position="356"/>
    </location>
</feature>
<dbReference type="EMBL" id="LLZH01000287">
    <property type="protein sequence ID" value="KUL28583.1"/>
    <property type="molecule type" value="Genomic_DNA"/>
</dbReference>
<feature type="transmembrane region" description="Helical" evidence="6">
    <location>
        <begin position="368"/>
        <end position="389"/>
    </location>
</feature>
<feature type="transmembrane region" description="Helical" evidence="6">
    <location>
        <begin position="426"/>
        <end position="443"/>
    </location>
</feature>
<evidence type="ECO:0000256" key="6">
    <source>
        <dbReference type="SAM" id="Phobius"/>
    </source>
</evidence>
<feature type="transmembrane region" description="Helical" evidence="6">
    <location>
        <begin position="91"/>
        <end position="116"/>
    </location>
</feature>
<sequence>MPVTTFGYQQQLRRELRIRDLIAYGLIFMVVIAPFGIFGSVYQASAGMIALAYVVGAATMILTASSYGVMVEKYPVAGSVYGYAGRAIAPAVGFLTGWAILLDYVCIPLLLSLVAGASMNSIVPGVPIAAWVIIFVVANTVINVFGIRTTKLLNWLFLAAELVVLLIFLGFGLAAIADGKGHGFSLDPFYNGTTFSWSLILGAVSIGMLSYLGFDALGLLAEDAADGARTVRRAMYASLLLVAALFIAQTWVAALLVPDPAGLIANGDPAGSAFYDAAEVAGGPWLGTLTALATALAWGVANNMVAQVATSRLLMAMARDRQLPAFLARVSVSRSVPTNAILATAVISLGIGVWMAGRDDGITLMSAMVNFGAMIAFIVLHVCVIWDWVKNGRQGGVLRNVVIPVLGAGVLIAVILHAQLLAQKVGLIWLGIGALVLIFLLATGRRPALPEVPAGDDDTPTNRAVTEHV</sequence>
<protein>
    <submittedName>
        <fullName evidence="7">Porin</fullName>
    </submittedName>
</protein>
<gene>
    <name evidence="7" type="ORF">ADL15_31495</name>
</gene>
<feature type="transmembrane region" description="Helical" evidence="6">
    <location>
        <begin position="197"/>
        <end position="221"/>
    </location>
</feature>
<feature type="transmembrane region" description="Helical" evidence="6">
    <location>
        <begin position="401"/>
        <end position="420"/>
    </location>
</feature>
<dbReference type="PANTHER" id="PTHR42770">
    <property type="entry name" value="AMINO ACID TRANSPORTER-RELATED"/>
    <property type="match status" value="1"/>
</dbReference>
<comment type="caution">
    <text evidence="7">The sequence shown here is derived from an EMBL/GenBank/DDBJ whole genome shotgun (WGS) entry which is preliminary data.</text>
</comment>
<keyword evidence="3 6" id="KW-0812">Transmembrane</keyword>
<evidence type="ECO:0000256" key="5">
    <source>
        <dbReference type="ARBA" id="ARBA00023136"/>
    </source>
</evidence>
<evidence type="ECO:0000313" key="7">
    <source>
        <dbReference type="EMBL" id="KUL28583.1"/>
    </source>
</evidence>
<feature type="transmembrane region" description="Helical" evidence="6">
    <location>
        <begin position="48"/>
        <end position="70"/>
    </location>
</feature>
<evidence type="ECO:0000256" key="1">
    <source>
        <dbReference type="ARBA" id="ARBA00004651"/>
    </source>
</evidence>
<name>A0A101JKH9_9ACTN</name>
<dbReference type="GO" id="GO:0022857">
    <property type="term" value="F:transmembrane transporter activity"/>
    <property type="evidence" value="ECO:0007669"/>
    <property type="project" value="InterPro"/>
</dbReference>
<feature type="transmembrane region" description="Helical" evidence="6">
    <location>
        <begin position="233"/>
        <end position="257"/>
    </location>
</feature>
<proteinExistence type="predicted"/>
<organism evidence="7 8">
    <name type="scientific">Actinoplanes awajinensis subsp. mycoplanecinus</name>
    <dbReference type="NCBI Taxonomy" id="135947"/>
    <lineage>
        <taxon>Bacteria</taxon>
        <taxon>Bacillati</taxon>
        <taxon>Actinomycetota</taxon>
        <taxon>Actinomycetes</taxon>
        <taxon>Micromonosporales</taxon>
        <taxon>Micromonosporaceae</taxon>
        <taxon>Actinoplanes</taxon>
    </lineage>
</organism>
<dbReference type="AlphaFoldDB" id="A0A101JKH9"/>
<dbReference type="GO" id="GO:0005886">
    <property type="term" value="C:plasma membrane"/>
    <property type="evidence" value="ECO:0007669"/>
    <property type="project" value="UniProtKB-SubCell"/>
</dbReference>
<keyword evidence="2" id="KW-1003">Cell membrane</keyword>
<feature type="transmembrane region" description="Helical" evidence="6">
    <location>
        <begin position="128"/>
        <end position="145"/>
    </location>
</feature>
<feature type="transmembrane region" description="Helical" evidence="6">
    <location>
        <begin position="21"/>
        <end position="42"/>
    </location>
</feature>
<dbReference type="Proteomes" id="UP000053244">
    <property type="component" value="Unassembled WGS sequence"/>
</dbReference>
<evidence type="ECO:0000256" key="3">
    <source>
        <dbReference type="ARBA" id="ARBA00022692"/>
    </source>
</evidence>
<feature type="transmembrane region" description="Helical" evidence="6">
    <location>
        <begin position="152"/>
        <end position="177"/>
    </location>
</feature>
<keyword evidence="8" id="KW-1185">Reference proteome</keyword>
<dbReference type="RefSeq" id="WP_067698766.1">
    <property type="nucleotide sequence ID" value="NZ_LLZH01000287.1"/>
</dbReference>
<dbReference type="Gene3D" id="1.20.1740.10">
    <property type="entry name" value="Amino acid/polyamine transporter I"/>
    <property type="match status" value="1"/>
</dbReference>
<dbReference type="Pfam" id="PF13520">
    <property type="entry name" value="AA_permease_2"/>
    <property type="match status" value="1"/>
</dbReference>
<evidence type="ECO:0000256" key="4">
    <source>
        <dbReference type="ARBA" id="ARBA00022989"/>
    </source>
</evidence>
<reference evidence="7 8" key="1">
    <citation type="submission" date="2015-10" db="EMBL/GenBank/DDBJ databases">
        <authorList>
            <person name="Gilbert D.G."/>
        </authorList>
    </citation>
    <scope>NUCLEOTIDE SEQUENCE [LARGE SCALE GENOMIC DNA]</scope>
    <source>
        <strain evidence="7 8">NRRL B-16712</strain>
    </source>
</reference>
<evidence type="ECO:0000256" key="2">
    <source>
        <dbReference type="ARBA" id="ARBA00022475"/>
    </source>
</evidence>
<dbReference type="PANTHER" id="PTHR42770:SF16">
    <property type="entry name" value="AMINO ACID PERMEASE"/>
    <property type="match status" value="1"/>
</dbReference>
<keyword evidence="4 6" id="KW-1133">Transmembrane helix</keyword>
<accession>A0A101JKH9</accession>
<keyword evidence="5 6" id="KW-0472">Membrane</keyword>